<comment type="caution">
    <text evidence="3">The sequence shown here is derived from an EMBL/GenBank/DDBJ whole genome shotgun (WGS) entry which is preliminary data.</text>
</comment>
<evidence type="ECO:0000259" key="2">
    <source>
        <dbReference type="Pfam" id="PF03732"/>
    </source>
</evidence>
<gene>
    <name evidence="3" type="ORF">Tco_0974862</name>
</gene>
<proteinExistence type="predicted"/>
<keyword evidence="1" id="KW-0732">Signal</keyword>
<evidence type="ECO:0000313" key="4">
    <source>
        <dbReference type="Proteomes" id="UP001151760"/>
    </source>
</evidence>
<feature type="domain" description="Retrotransposon gag" evidence="2">
    <location>
        <begin position="190"/>
        <end position="242"/>
    </location>
</feature>
<sequence>MLCGSPPMNASIRVPVRLVFLLGLLALAMTTVCASRAAVKSAISCRMASKVMAGVSYVDVLLGGILSTKDNTGYGMIHENGDNDAVGGNDDERAIKLETIRYENGICRTKKYQGSNSSDGDNIGDGVKIAGEVIGSSDEIGVRFWIKTENEHELSYETLTRVYLGSYEHYKSVGSEVEYLEPGFELQGAKAESITTWEDLTTRFLAQFFPPRRIAKLRNYILMFQQHHREYVSEAWTHFKDLL</sequence>
<evidence type="ECO:0000256" key="1">
    <source>
        <dbReference type="SAM" id="SignalP"/>
    </source>
</evidence>
<dbReference type="Pfam" id="PF03732">
    <property type="entry name" value="Retrotrans_gag"/>
    <property type="match status" value="1"/>
</dbReference>
<reference evidence="3" key="1">
    <citation type="journal article" date="2022" name="Int. J. Mol. Sci.">
        <title>Draft Genome of Tanacetum Coccineum: Genomic Comparison of Closely Related Tanacetum-Family Plants.</title>
        <authorList>
            <person name="Yamashiro T."/>
            <person name="Shiraishi A."/>
            <person name="Nakayama K."/>
            <person name="Satake H."/>
        </authorList>
    </citation>
    <scope>NUCLEOTIDE SEQUENCE</scope>
</reference>
<accession>A0ABQ5ECT6</accession>
<dbReference type="InterPro" id="IPR005162">
    <property type="entry name" value="Retrotrans_gag_dom"/>
</dbReference>
<feature type="chain" id="PRO_5046691520" evidence="1">
    <location>
        <begin position="35"/>
        <end position="243"/>
    </location>
</feature>
<keyword evidence="4" id="KW-1185">Reference proteome</keyword>
<feature type="signal peptide" evidence="1">
    <location>
        <begin position="1"/>
        <end position="34"/>
    </location>
</feature>
<dbReference type="Proteomes" id="UP001151760">
    <property type="component" value="Unassembled WGS sequence"/>
</dbReference>
<dbReference type="PANTHER" id="PTHR33223">
    <property type="entry name" value="CCHC-TYPE DOMAIN-CONTAINING PROTEIN"/>
    <property type="match status" value="1"/>
</dbReference>
<dbReference type="EMBL" id="BQNB010016176">
    <property type="protein sequence ID" value="GJT48705.1"/>
    <property type="molecule type" value="Genomic_DNA"/>
</dbReference>
<evidence type="ECO:0000313" key="3">
    <source>
        <dbReference type="EMBL" id="GJT48705.1"/>
    </source>
</evidence>
<organism evidence="3 4">
    <name type="scientific">Tanacetum coccineum</name>
    <dbReference type="NCBI Taxonomy" id="301880"/>
    <lineage>
        <taxon>Eukaryota</taxon>
        <taxon>Viridiplantae</taxon>
        <taxon>Streptophyta</taxon>
        <taxon>Embryophyta</taxon>
        <taxon>Tracheophyta</taxon>
        <taxon>Spermatophyta</taxon>
        <taxon>Magnoliopsida</taxon>
        <taxon>eudicotyledons</taxon>
        <taxon>Gunneridae</taxon>
        <taxon>Pentapetalae</taxon>
        <taxon>asterids</taxon>
        <taxon>campanulids</taxon>
        <taxon>Asterales</taxon>
        <taxon>Asteraceae</taxon>
        <taxon>Asteroideae</taxon>
        <taxon>Anthemideae</taxon>
        <taxon>Anthemidinae</taxon>
        <taxon>Tanacetum</taxon>
    </lineage>
</organism>
<dbReference type="PANTHER" id="PTHR33223:SF11">
    <property type="entry name" value="ELEMENT PROTEIN, PUTATIVE-RELATED"/>
    <property type="match status" value="1"/>
</dbReference>
<protein>
    <submittedName>
        <fullName evidence="3">Zinc finger, CCHC-type containing protein</fullName>
    </submittedName>
</protein>
<reference evidence="3" key="2">
    <citation type="submission" date="2022-01" db="EMBL/GenBank/DDBJ databases">
        <authorList>
            <person name="Yamashiro T."/>
            <person name="Shiraishi A."/>
            <person name="Satake H."/>
            <person name="Nakayama K."/>
        </authorList>
    </citation>
    <scope>NUCLEOTIDE SEQUENCE</scope>
</reference>
<name>A0ABQ5ECT6_9ASTR</name>